<evidence type="ECO:0000313" key="2">
    <source>
        <dbReference type="EMBL" id="RNL96974.1"/>
    </source>
</evidence>
<dbReference type="Pfam" id="PF13243">
    <property type="entry name" value="SQHop_cyclase_C"/>
    <property type="match status" value="1"/>
</dbReference>
<evidence type="ECO:0000259" key="1">
    <source>
        <dbReference type="Pfam" id="PF13243"/>
    </source>
</evidence>
<dbReference type="PANTHER" id="PTHR31739">
    <property type="entry name" value="ENT-COPALYL DIPHOSPHATE SYNTHASE, CHLOROPLASTIC"/>
    <property type="match status" value="1"/>
</dbReference>
<dbReference type="Gene3D" id="1.50.10.20">
    <property type="match status" value="1"/>
</dbReference>
<keyword evidence="3" id="KW-1185">Reference proteome</keyword>
<accession>A0ABX9WCX7</accession>
<evidence type="ECO:0000313" key="3">
    <source>
        <dbReference type="Proteomes" id="UP000280698"/>
    </source>
</evidence>
<proteinExistence type="predicted"/>
<dbReference type="PANTHER" id="PTHR31739:SF25">
    <property type="entry name" value="(E,E)-GERANYLLINALOOL SYNTHASE"/>
    <property type="match status" value="1"/>
</dbReference>
<dbReference type="InterPro" id="IPR008930">
    <property type="entry name" value="Terpenoid_cyclase/PrenylTrfase"/>
</dbReference>
<reference evidence="2 3" key="1">
    <citation type="submission" date="2018-11" db="EMBL/GenBank/DDBJ databases">
        <title>Micromonospora sp. PPF5-17, a new actinomycetes isolated from a hot spring soil.</title>
        <authorList>
            <person name="Thawai C."/>
        </authorList>
    </citation>
    <scope>NUCLEOTIDE SEQUENCE [LARGE SCALE GENOMIC DNA]</scope>
    <source>
        <strain evidence="2 3">PPF5-17</strain>
    </source>
</reference>
<dbReference type="SUPFAM" id="SSF48239">
    <property type="entry name" value="Terpenoid cyclases/Protein prenyltransferases"/>
    <property type="match status" value="2"/>
</dbReference>
<dbReference type="InterPro" id="IPR032696">
    <property type="entry name" value="SQ_cyclase_C"/>
</dbReference>
<dbReference type="EMBL" id="RJLN01000055">
    <property type="protein sequence ID" value="RNL96974.1"/>
    <property type="molecule type" value="Genomic_DNA"/>
</dbReference>
<dbReference type="InterPro" id="IPR050148">
    <property type="entry name" value="Terpene_synthase-like"/>
</dbReference>
<sequence>MLREPAGHVTPSLYETARLVSLSPWLAGHAERVDYLLRSQRADGGWGPPEGYAVVPTASATEALLAVLYTSSGSEALIRAADRGLQALTRLLRAGPPTPDTPAVDLIVPALIAAINGHLSRPDIPAGLRHWRAYPRLGLPSGMDGRRLSAVRRLVAAGGAVPDKLLHALEVVGPSARDAGGVPPSSAGLVGASPAATAAWLGPDEVHHHLRSCLEAVVERHGGPVPCATPITVFERAWVVGTLTRAGFAVPASPDLVGSLTAQFTPAGTPAGPGLPADADTTSVALYALARLGVPTDLDCLWRYEVPDGFCTWPGEDGFSVTTNAHVLDALGHHVRAGRGATRRHRAAALRVVSALVARQETDGSWRDRWHASAYYATVCCVLALSEFDSQGVVPQALARAVGWVLATQHPDGSWGRWGGTPEETAYAVQILAVAGRHPDVAHAVRRGYAYLAASGDEEGPALWHDKDLYRPTLIVDAAVFAAQRLAQLAVGAEPAARSVAV</sequence>
<dbReference type="Proteomes" id="UP000280698">
    <property type="component" value="Unassembled WGS sequence"/>
</dbReference>
<name>A0ABX9WCX7_9ACTN</name>
<protein>
    <submittedName>
        <fullName evidence="2">Prenyltransferase</fullName>
    </submittedName>
</protein>
<gene>
    <name evidence="2" type="ORF">EFE23_18740</name>
</gene>
<organism evidence="2 3">
    <name type="scientific">Micromonospora solifontis</name>
    <dbReference type="NCBI Taxonomy" id="2487138"/>
    <lineage>
        <taxon>Bacteria</taxon>
        <taxon>Bacillati</taxon>
        <taxon>Actinomycetota</taxon>
        <taxon>Actinomycetes</taxon>
        <taxon>Micromonosporales</taxon>
        <taxon>Micromonosporaceae</taxon>
        <taxon>Micromonospora</taxon>
    </lineage>
</organism>
<feature type="domain" description="Squalene cyclase C-terminal" evidence="1">
    <location>
        <begin position="324"/>
        <end position="467"/>
    </location>
</feature>
<dbReference type="Gene3D" id="1.50.10.160">
    <property type="match status" value="1"/>
</dbReference>
<comment type="caution">
    <text evidence="2">The sequence shown here is derived from an EMBL/GenBank/DDBJ whole genome shotgun (WGS) entry which is preliminary data.</text>
</comment>